<dbReference type="EMBL" id="FNIT01000002">
    <property type="protein sequence ID" value="SDN95619.1"/>
    <property type="molecule type" value="Genomic_DNA"/>
</dbReference>
<dbReference type="Proteomes" id="UP000198793">
    <property type="component" value="Unassembled WGS sequence"/>
</dbReference>
<dbReference type="PANTHER" id="PTHR43102:SF2">
    <property type="entry name" value="GAF DOMAIN-CONTAINING PROTEIN"/>
    <property type="match status" value="1"/>
</dbReference>
<dbReference type="AlphaFoldDB" id="A0A1H0FMB1"/>
<reference evidence="10 11" key="1">
    <citation type="submission" date="2016-10" db="EMBL/GenBank/DDBJ databases">
        <authorList>
            <person name="de Groot N.N."/>
        </authorList>
    </citation>
    <scope>NUCLEOTIDE SEQUENCE [LARGE SCALE GENOMIC DNA]</scope>
    <source>
        <strain evidence="11">L7-484,KACC 16230,DSM 25025</strain>
    </source>
</reference>
<evidence type="ECO:0000256" key="2">
    <source>
        <dbReference type="ARBA" id="ARBA00012438"/>
    </source>
</evidence>
<dbReference type="InterPro" id="IPR036890">
    <property type="entry name" value="HATPase_C_sf"/>
</dbReference>
<dbReference type="GO" id="GO:0004673">
    <property type="term" value="F:protein histidine kinase activity"/>
    <property type="evidence" value="ECO:0007669"/>
    <property type="project" value="UniProtKB-EC"/>
</dbReference>
<dbReference type="InterPro" id="IPR003018">
    <property type="entry name" value="GAF"/>
</dbReference>
<dbReference type="Gene3D" id="3.30.450.20">
    <property type="entry name" value="PAS domain"/>
    <property type="match status" value="1"/>
</dbReference>
<dbReference type="Pfam" id="PF07536">
    <property type="entry name" value="HWE_HK"/>
    <property type="match status" value="1"/>
</dbReference>
<dbReference type="Pfam" id="PF08448">
    <property type="entry name" value="PAS_4"/>
    <property type="match status" value="1"/>
</dbReference>
<dbReference type="Pfam" id="PF13185">
    <property type="entry name" value="GAF_2"/>
    <property type="match status" value="1"/>
</dbReference>
<keyword evidence="5" id="KW-0547">Nucleotide-binding</keyword>
<organism evidence="10 11">
    <name type="scientific">Aureimonas jatrophae</name>
    <dbReference type="NCBI Taxonomy" id="1166073"/>
    <lineage>
        <taxon>Bacteria</taxon>
        <taxon>Pseudomonadati</taxon>
        <taxon>Pseudomonadota</taxon>
        <taxon>Alphaproteobacteria</taxon>
        <taxon>Hyphomicrobiales</taxon>
        <taxon>Aurantimonadaceae</taxon>
        <taxon>Aureimonas</taxon>
    </lineage>
</organism>
<evidence type="ECO:0000256" key="5">
    <source>
        <dbReference type="ARBA" id="ARBA00022741"/>
    </source>
</evidence>
<keyword evidence="6 10" id="KW-0418">Kinase</keyword>
<keyword evidence="11" id="KW-1185">Reference proteome</keyword>
<evidence type="ECO:0000256" key="3">
    <source>
        <dbReference type="ARBA" id="ARBA00022553"/>
    </source>
</evidence>
<proteinExistence type="predicted"/>
<dbReference type="SMART" id="SM00911">
    <property type="entry name" value="HWE_HK"/>
    <property type="match status" value="1"/>
</dbReference>
<evidence type="ECO:0000256" key="1">
    <source>
        <dbReference type="ARBA" id="ARBA00000085"/>
    </source>
</evidence>
<dbReference type="Gene3D" id="3.30.450.40">
    <property type="match status" value="2"/>
</dbReference>
<dbReference type="STRING" id="1166073.SAMN05192530_102579"/>
<dbReference type="InterPro" id="IPR029016">
    <property type="entry name" value="GAF-like_dom_sf"/>
</dbReference>
<evidence type="ECO:0000313" key="10">
    <source>
        <dbReference type="EMBL" id="SDN95619.1"/>
    </source>
</evidence>
<dbReference type="OrthoDB" id="341208at2"/>
<evidence type="ECO:0000259" key="9">
    <source>
        <dbReference type="SMART" id="SM00911"/>
    </source>
</evidence>
<name>A0A1H0FMB1_9HYPH</name>
<keyword evidence="4" id="KW-0808">Transferase</keyword>
<dbReference type="SMART" id="SM00065">
    <property type="entry name" value="GAF"/>
    <property type="match status" value="2"/>
</dbReference>
<dbReference type="SUPFAM" id="SSF55781">
    <property type="entry name" value="GAF domain-like"/>
    <property type="match status" value="2"/>
</dbReference>
<gene>
    <name evidence="10" type="ORF">SAMN05192530_102579</name>
</gene>
<dbReference type="RefSeq" id="WP_090671097.1">
    <property type="nucleotide sequence ID" value="NZ_FNIT01000002.1"/>
</dbReference>
<accession>A0A1H0FMB1</accession>
<feature type="domain" description="GAF" evidence="8">
    <location>
        <begin position="37"/>
        <end position="181"/>
    </location>
</feature>
<evidence type="ECO:0000256" key="4">
    <source>
        <dbReference type="ARBA" id="ARBA00022679"/>
    </source>
</evidence>
<dbReference type="Pfam" id="PF01590">
    <property type="entry name" value="GAF"/>
    <property type="match status" value="1"/>
</dbReference>
<dbReference type="PANTHER" id="PTHR43102">
    <property type="entry name" value="SLR1143 PROTEIN"/>
    <property type="match status" value="1"/>
</dbReference>
<comment type="catalytic activity">
    <reaction evidence="1">
        <text>ATP + protein L-histidine = ADP + protein N-phospho-L-histidine.</text>
        <dbReference type="EC" id="2.7.13.3"/>
    </reaction>
</comment>
<evidence type="ECO:0000313" key="11">
    <source>
        <dbReference type="Proteomes" id="UP000198793"/>
    </source>
</evidence>
<feature type="domain" description="Signal transduction histidine kinase HWE region" evidence="9">
    <location>
        <begin position="493"/>
        <end position="574"/>
    </location>
</feature>
<evidence type="ECO:0000256" key="6">
    <source>
        <dbReference type="ARBA" id="ARBA00022777"/>
    </source>
</evidence>
<dbReference type="Gene3D" id="3.30.565.10">
    <property type="entry name" value="Histidine kinase-like ATPase, C-terminal domain"/>
    <property type="match status" value="1"/>
</dbReference>
<sequence>MTPPSPPDANRNAVVGPAITDPERLAALEALDILDTAPEESFDSIAAIASEVCATPIALVSLVDRDRQWFKARVGFQPDQTTLDRSVCAHTLNQREVLVIPDLTLDPRTAANPLVTGPEAIRFYAGAPLVTDDGHSLGALCVIDTVARPDGLTAQQTHVLHHLARQVVTQIEMRRLISQRDDLVRYLRIARDDAAEGRRRLVSLFDNAPSFMALQRGPEHIYEMVNAAYREAVGGRDLIGLTAREALPDAAEQGYADLLDRVYRTGEAVAMKAAPFSSQPDPTRPAIEHFLDFVHQPFVEEGHVTGIFTVGYDVTEHVHQVRRQAALADLGERLRMLSEPEEVTHVAAEIMARALNATRAGIGTVDPERETVLMHPNWCREDAVPVEGSFRFRDYGSFIDELKRGQTVIVEDVATDPRTSASAHAMAAIGIRVLLNFPVIERGRFVLVAFVHFAELRALSPEDLLFVEQVADRTQTALSRIQAEQQQRTLNQELAHRMKNSLAMVQAISSQTLRQATSVETARHAIESRLGALTRAQDILTRTSWEEADAADVVAAAIGPHQGEENRISLHGARFRLTSQQALGLSLAIHELATNAVKYGALSNETGRVSVSWGAEDGAFAFRWVETGGPPVVAPDRRGFGSKLLERVVAANFDGTGRLDFAPSGLCFELGRGKAGSSS</sequence>
<dbReference type="InterPro" id="IPR013656">
    <property type="entry name" value="PAS_4"/>
</dbReference>
<feature type="domain" description="GAF" evidence="8">
    <location>
        <begin position="339"/>
        <end position="488"/>
    </location>
</feature>
<evidence type="ECO:0000259" key="8">
    <source>
        <dbReference type="SMART" id="SM00065"/>
    </source>
</evidence>
<keyword evidence="7" id="KW-0067">ATP-binding</keyword>
<keyword evidence="3" id="KW-0597">Phosphoprotein</keyword>
<dbReference type="EC" id="2.7.13.3" evidence="2"/>
<evidence type="ECO:0000256" key="7">
    <source>
        <dbReference type="ARBA" id="ARBA00022840"/>
    </source>
</evidence>
<dbReference type="GO" id="GO:0005524">
    <property type="term" value="F:ATP binding"/>
    <property type="evidence" value="ECO:0007669"/>
    <property type="project" value="UniProtKB-KW"/>
</dbReference>
<protein>
    <recommendedName>
        <fullName evidence="2">histidine kinase</fullName>
        <ecNumber evidence="2">2.7.13.3</ecNumber>
    </recommendedName>
</protein>
<dbReference type="InterPro" id="IPR011102">
    <property type="entry name" value="Sig_transdc_His_kinase_HWE"/>
</dbReference>